<accession>A0A7Y0L4J1</accession>
<evidence type="ECO:0000256" key="1">
    <source>
        <dbReference type="ARBA" id="ARBA00007521"/>
    </source>
</evidence>
<keyword evidence="2" id="KW-1277">Toxin-antitoxin system</keyword>
<comment type="similarity">
    <text evidence="1">Belongs to the PemK/MazF family.</text>
</comment>
<protein>
    <submittedName>
        <fullName evidence="3">Type II toxin-antitoxin system PemK/MazF family toxin</fullName>
    </submittedName>
</protein>
<dbReference type="EMBL" id="JABBVZ010000042">
    <property type="protein sequence ID" value="NMP23187.1"/>
    <property type="molecule type" value="Genomic_DNA"/>
</dbReference>
<evidence type="ECO:0000313" key="4">
    <source>
        <dbReference type="Proteomes" id="UP000533476"/>
    </source>
</evidence>
<proteinExistence type="inferred from homology"/>
<dbReference type="Pfam" id="PF02452">
    <property type="entry name" value="PemK_toxin"/>
    <property type="match status" value="1"/>
</dbReference>
<comment type="caution">
    <text evidence="3">The sequence shown here is derived from an EMBL/GenBank/DDBJ whole genome shotgun (WGS) entry which is preliminary data.</text>
</comment>
<dbReference type="InterPro" id="IPR003477">
    <property type="entry name" value="PemK-like"/>
</dbReference>
<dbReference type="Gene3D" id="2.30.30.110">
    <property type="match status" value="1"/>
</dbReference>
<gene>
    <name evidence="3" type="ORF">HIJ39_12635</name>
</gene>
<evidence type="ECO:0000256" key="2">
    <source>
        <dbReference type="ARBA" id="ARBA00022649"/>
    </source>
</evidence>
<dbReference type="RefSeq" id="WP_169100239.1">
    <property type="nucleotide sequence ID" value="NZ_JABBVZ010000042.1"/>
</dbReference>
<reference evidence="3 4" key="1">
    <citation type="submission" date="2020-04" db="EMBL/GenBank/DDBJ databases">
        <authorList>
            <person name="Zhang R."/>
            <person name="Schippers A."/>
        </authorList>
    </citation>
    <scope>NUCLEOTIDE SEQUENCE [LARGE SCALE GENOMIC DNA]</scope>
    <source>
        <strain evidence="3 4">DSM 109850</strain>
    </source>
</reference>
<organism evidence="3 4">
    <name type="scientific">Sulfobacillus harzensis</name>
    <dbReference type="NCBI Taxonomy" id="2729629"/>
    <lineage>
        <taxon>Bacteria</taxon>
        <taxon>Bacillati</taxon>
        <taxon>Bacillota</taxon>
        <taxon>Clostridia</taxon>
        <taxon>Eubacteriales</taxon>
        <taxon>Clostridiales Family XVII. Incertae Sedis</taxon>
        <taxon>Sulfobacillus</taxon>
    </lineage>
</organism>
<dbReference type="AlphaFoldDB" id="A0A7Y0L4J1"/>
<sequence>MEKLVAEDVVVVPFPFTNLERAKRRPAFVLAALADGDYIFCQITSRAWPKSIPLRMGDLSEGTLPHDSYVRPEKLFTGNQTLVLSRVGHVKSAIQQMIHGRLLALFEALSCEPGAPDPTDHSNPDHDGDDTP</sequence>
<dbReference type="InterPro" id="IPR011067">
    <property type="entry name" value="Plasmid_toxin/cell-grow_inhib"/>
</dbReference>
<dbReference type="SUPFAM" id="SSF50118">
    <property type="entry name" value="Cell growth inhibitor/plasmid maintenance toxic component"/>
    <property type="match status" value="1"/>
</dbReference>
<dbReference type="Proteomes" id="UP000533476">
    <property type="component" value="Unassembled WGS sequence"/>
</dbReference>
<evidence type="ECO:0000313" key="3">
    <source>
        <dbReference type="EMBL" id="NMP23187.1"/>
    </source>
</evidence>
<dbReference type="GO" id="GO:0003677">
    <property type="term" value="F:DNA binding"/>
    <property type="evidence" value="ECO:0007669"/>
    <property type="project" value="InterPro"/>
</dbReference>
<keyword evidence="4" id="KW-1185">Reference proteome</keyword>
<name>A0A7Y0L4J1_9FIRM</name>